<feature type="binding site" evidence="10">
    <location>
        <position position="278"/>
    </location>
    <ligand>
        <name>Mn(2+)</name>
        <dbReference type="ChEBI" id="CHEBI:29035"/>
        <label>2</label>
    </ligand>
</feature>
<feature type="binding site" evidence="10">
    <location>
        <position position="355"/>
    </location>
    <ligand>
        <name>Mn(2+)</name>
        <dbReference type="ChEBI" id="CHEBI:29035"/>
        <label>1</label>
    </ligand>
</feature>
<evidence type="ECO:0000256" key="3">
    <source>
        <dbReference type="ARBA" id="ARBA00009528"/>
    </source>
</evidence>
<dbReference type="InterPro" id="IPR000819">
    <property type="entry name" value="Peptidase_M17_C"/>
</dbReference>
<feature type="binding site" evidence="10">
    <location>
        <position position="357"/>
    </location>
    <ligand>
        <name>Mn(2+)</name>
        <dbReference type="ChEBI" id="CHEBI:29035"/>
        <label>2</label>
    </ligand>
</feature>
<keyword evidence="5 10" id="KW-0645">Protease</keyword>
<dbReference type="GO" id="GO:0005737">
    <property type="term" value="C:cytoplasm"/>
    <property type="evidence" value="ECO:0007669"/>
    <property type="project" value="UniProtKB-SubCell"/>
</dbReference>
<dbReference type="PANTHER" id="PTHR11963">
    <property type="entry name" value="LEUCINE AMINOPEPTIDASE-RELATED"/>
    <property type="match status" value="1"/>
</dbReference>
<dbReference type="PROSITE" id="PS00631">
    <property type="entry name" value="CYTOSOL_AP"/>
    <property type="match status" value="1"/>
</dbReference>
<keyword evidence="8 10" id="KW-0464">Manganese</keyword>
<dbReference type="Pfam" id="PF02789">
    <property type="entry name" value="Peptidase_M17_N"/>
    <property type="match status" value="1"/>
</dbReference>
<dbReference type="Pfam" id="PF00883">
    <property type="entry name" value="Peptidase_M17"/>
    <property type="match status" value="1"/>
</dbReference>
<comment type="catalytic activity">
    <reaction evidence="2 10">
        <text>Release of an N-terminal amino acid, preferentially leucine, but not glutamic or aspartic acids.</text>
        <dbReference type="EC" id="3.4.11.10"/>
    </reaction>
</comment>
<feature type="binding site" evidence="10">
    <location>
        <position position="357"/>
    </location>
    <ligand>
        <name>Mn(2+)</name>
        <dbReference type="ChEBI" id="CHEBI:29035"/>
        <label>1</label>
    </ligand>
</feature>
<feature type="active site" evidence="10">
    <location>
        <position position="285"/>
    </location>
</feature>
<dbReference type="GO" id="GO:0006508">
    <property type="term" value="P:proteolysis"/>
    <property type="evidence" value="ECO:0007669"/>
    <property type="project" value="UniProtKB-KW"/>
</dbReference>
<dbReference type="NCBIfam" id="NF002073">
    <property type="entry name" value="PRK00913.1-2"/>
    <property type="match status" value="1"/>
</dbReference>
<protein>
    <recommendedName>
        <fullName evidence="10">Probable cytosol aminopeptidase</fullName>
        <ecNumber evidence="10">3.4.11.1</ecNumber>
    </recommendedName>
    <alternativeName>
        <fullName evidence="10">Leucine aminopeptidase</fullName>
        <shortName evidence="10">LAP</shortName>
        <ecNumber evidence="10">3.4.11.10</ecNumber>
    </alternativeName>
    <alternativeName>
        <fullName evidence="10">Leucyl aminopeptidase</fullName>
    </alternativeName>
</protein>
<comment type="subcellular location">
    <subcellularLocation>
        <location evidence="10">Cytoplasm</location>
    </subcellularLocation>
</comment>
<sequence length="504" mass="54668">MEFTITQLAADKQTSDCLLVAIYEEKQLSSTATQLDSLSNGHLSRLLDEGDLEGKIGQTLMLHNVANHLPNVQAKRILLVGCGKKQDELSERQYQQIVSKAFTALAASNAQSAVSFLNEVTLKQRGAYWKVRFAIEAVQQARYQFEQFKSKKSDNRRVLQTIEFYSESDDLAKTTQALRHATAIADGVKAAKDVANCPPNVCNPAYLAERAQELAVQSDFINTTIIDEAQMAELNMNAYLAVSRGSQNPAFMSVIDYKNHPNPQAKPIVLVGKGLTFDAGGISLKPAAEMDEMKYDMGGAASVYGVMKAVAELKLPLNIIAVLAGCENLPDGNAYRPGDILTTMNGLTVEVLNTDAEGRLVLCDALTYVERFEPEVVIDVATLTGACVVALGQHNSGLISPDDQLAQQLAHAAQQAQDKAWRLPLSEEYQEQLKSNFADLANIGGRWGGAITAGAFLSNFTKNYTWAHLDIAGTAWKSGAEKGATGRPVALLVQYLLNKADSAH</sequence>
<dbReference type="AlphaFoldDB" id="A0A1W1UXN0"/>
<evidence type="ECO:0000256" key="7">
    <source>
        <dbReference type="ARBA" id="ARBA00022801"/>
    </source>
</evidence>
<comment type="cofactor">
    <cofactor evidence="10">
        <name>Mn(2+)</name>
        <dbReference type="ChEBI" id="CHEBI:29035"/>
    </cofactor>
    <text evidence="10">Binds 2 manganese ions per subunit.</text>
</comment>
<gene>
    <name evidence="10" type="primary">pepA</name>
    <name evidence="12" type="ORF">SAMN05660772_02564</name>
</gene>
<dbReference type="PRINTS" id="PR00481">
    <property type="entry name" value="LAMNOPPTDASE"/>
</dbReference>
<comment type="similarity">
    <text evidence="3 10">Belongs to the peptidase M17 family.</text>
</comment>
<evidence type="ECO:0000259" key="11">
    <source>
        <dbReference type="PROSITE" id="PS00631"/>
    </source>
</evidence>
<dbReference type="Proteomes" id="UP000192408">
    <property type="component" value="Unassembled WGS sequence"/>
</dbReference>
<dbReference type="InterPro" id="IPR023042">
    <property type="entry name" value="Peptidase_M17_leu_NH2_pept"/>
</dbReference>
<dbReference type="InterPro" id="IPR008283">
    <property type="entry name" value="Peptidase_M17_N"/>
</dbReference>
<dbReference type="SUPFAM" id="SSF53187">
    <property type="entry name" value="Zn-dependent exopeptidases"/>
    <property type="match status" value="1"/>
</dbReference>
<evidence type="ECO:0000256" key="4">
    <source>
        <dbReference type="ARBA" id="ARBA00022438"/>
    </source>
</evidence>
<keyword evidence="7 10" id="KW-0378">Hydrolase</keyword>
<dbReference type="EC" id="3.4.11.1" evidence="10"/>
<dbReference type="InterPro" id="IPR043472">
    <property type="entry name" value="Macro_dom-like"/>
</dbReference>
<evidence type="ECO:0000313" key="13">
    <source>
        <dbReference type="Proteomes" id="UP000192408"/>
    </source>
</evidence>
<evidence type="ECO:0000256" key="2">
    <source>
        <dbReference type="ARBA" id="ARBA00000967"/>
    </source>
</evidence>
<name>A0A1W1UXN0_9PAST</name>
<evidence type="ECO:0000256" key="8">
    <source>
        <dbReference type="ARBA" id="ARBA00023211"/>
    </source>
</evidence>
<proteinExistence type="inferred from homology"/>
<reference evidence="13" key="1">
    <citation type="submission" date="2017-04" db="EMBL/GenBank/DDBJ databases">
        <authorList>
            <person name="Varghese N."/>
            <person name="Submissions S."/>
        </authorList>
    </citation>
    <scope>NUCLEOTIDE SEQUENCE [LARGE SCALE GENOMIC DNA]</scope>
    <source>
        <strain evidence="13">DSM 23072</strain>
    </source>
</reference>
<keyword evidence="10" id="KW-0963">Cytoplasm</keyword>
<dbReference type="RefSeq" id="WP_084257230.1">
    <property type="nucleotide sequence ID" value="NZ_FWWV01000023.1"/>
</dbReference>
<feature type="binding site" evidence="10">
    <location>
        <position position="278"/>
    </location>
    <ligand>
        <name>Mn(2+)</name>
        <dbReference type="ChEBI" id="CHEBI:29035"/>
        <label>1</label>
    </ligand>
</feature>
<dbReference type="STRING" id="1122938.SAMN05660772_02564"/>
<dbReference type="PANTHER" id="PTHR11963:SF23">
    <property type="entry name" value="CYTOSOL AMINOPEPTIDASE"/>
    <property type="match status" value="1"/>
</dbReference>
<comment type="catalytic activity">
    <reaction evidence="1 10">
        <text>Release of an N-terminal amino acid, Xaa-|-Yaa-, in which Xaa is preferably Leu, but may be other amino acids including Pro although not Arg or Lys, and Yaa may be Pro. Amino acid amides and methyl esters are also readily hydrolyzed, but rates on arylamides are exceedingly low.</text>
        <dbReference type="EC" id="3.4.11.1"/>
    </reaction>
</comment>
<dbReference type="Gene3D" id="3.40.630.10">
    <property type="entry name" value="Zn peptidases"/>
    <property type="match status" value="1"/>
</dbReference>
<dbReference type="CDD" id="cd00433">
    <property type="entry name" value="Peptidase_M17"/>
    <property type="match status" value="1"/>
</dbReference>
<keyword evidence="13" id="KW-1185">Reference proteome</keyword>
<dbReference type="GO" id="GO:0070006">
    <property type="term" value="F:metalloaminopeptidase activity"/>
    <property type="evidence" value="ECO:0007669"/>
    <property type="project" value="InterPro"/>
</dbReference>
<evidence type="ECO:0000256" key="5">
    <source>
        <dbReference type="ARBA" id="ARBA00022670"/>
    </source>
</evidence>
<dbReference type="EC" id="3.4.11.10" evidence="10"/>
<evidence type="ECO:0000256" key="9">
    <source>
        <dbReference type="ARBA" id="ARBA00049972"/>
    </source>
</evidence>
<dbReference type="HAMAP" id="MF_00181">
    <property type="entry name" value="Cytosol_peptidase_M17"/>
    <property type="match status" value="1"/>
</dbReference>
<dbReference type="InterPro" id="IPR011356">
    <property type="entry name" value="Leucine_aapep/pepB"/>
</dbReference>
<evidence type="ECO:0000256" key="1">
    <source>
        <dbReference type="ARBA" id="ARBA00000135"/>
    </source>
</evidence>
<dbReference type="SUPFAM" id="SSF52949">
    <property type="entry name" value="Macro domain-like"/>
    <property type="match status" value="1"/>
</dbReference>
<dbReference type="EMBL" id="FWWV01000023">
    <property type="protein sequence ID" value="SMB85898.1"/>
    <property type="molecule type" value="Genomic_DNA"/>
</dbReference>
<feature type="binding site" evidence="10">
    <location>
        <position position="296"/>
    </location>
    <ligand>
        <name>Mn(2+)</name>
        <dbReference type="ChEBI" id="CHEBI:29035"/>
        <label>2</label>
    </ligand>
</feature>
<accession>A0A1W1UXN0</accession>
<dbReference type="GO" id="GO:0030145">
    <property type="term" value="F:manganese ion binding"/>
    <property type="evidence" value="ECO:0007669"/>
    <property type="project" value="UniProtKB-UniRule"/>
</dbReference>
<dbReference type="FunFam" id="3.40.630.10:FF:000004">
    <property type="entry name" value="Probable cytosol aminopeptidase"/>
    <property type="match status" value="1"/>
</dbReference>
<evidence type="ECO:0000313" key="12">
    <source>
        <dbReference type="EMBL" id="SMB85898.1"/>
    </source>
</evidence>
<dbReference type="NCBIfam" id="NF002074">
    <property type="entry name" value="PRK00913.1-4"/>
    <property type="match status" value="1"/>
</dbReference>
<evidence type="ECO:0000256" key="10">
    <source>
        <dbReference type="HAMAP-Rule" id="MF_00181"/>
    </source>
</evidence>
<comment type="function">
    <text evidence="9 10">Presumably involved in the processing and regular turnover of intracellular proteins. Catalyzes the removal of unsubstituted N-terminal amino acids from various peptides.</text>
</comment>
<dbReference type="Gene3D" id="3.40.220.10">
    <property type="entry name" value="Leucine Aminopeptidase, subunit E, domain 1"/>
    <property type="match status" value="1"/>
</dbReference>
<evidence type="ECO:0000256" key="6">
    <source>
        <dbReference type="ARBA" id="ARBA00022723"/>
    </source>
</evidence>
<organism evidence="12 13">
    <name type="scientific">Pasteurella testudinis DSM 23072</name>
    <dbReference type="NCBI Taxonomy" id="1122938"/>
    <lineage>
        <taxon>Bacteria</taxon>
        <taxon>Pseudomonadati</taxon>
        <taxon>Pseudomonadota</taxon>
        <taxon>Gammaproteobacteria</taxon>
        <taxon>Pasteurellales</taxon>
        <taxon>Pasteurellaceae</taxon>
        <taxon>Pasteurella</taxon>
    </lineage>
</organism>
<feature type="domain" description="Cytosol aminopeptidase" evidence="11">
    <location>
        <begin position="353"/>
        <end position="360"/>
    </location>
</feature>
<feature type="active site" evidence="10">
    <location>
        <position position="359"/>
    </location>
</feature>
<keyword evidence="6 10" id="KW-0479">Metal-binding</keyword>
<feature type="binding site" evidence="10">
    <location>
        <position position="273"/>
    </location>
    <ligand>
        <name>Mn(2+)</name>
        <dbReference type="ChEBI" id="CHEBI:29035"/>
        <label>2</label>
    </ligand>
</feature>
<keyword evidence="4 10" id="KW-0031">Aminopeptidase</keyword>